<organism evidence="10 11">
    <name type="scientific">Linnemannia exigua</name>
    <dbReference type="NCBI Taxonomy" id="604196"/>
    <lineage>
        <taxon>Eukaryota</taxon>
        <taxon>Fungi</taxon>
        <taxon>Fungi incertae sedis</taxon>
        <taxon>Mucoromycota</taxon>
        <taxon>Mortierellomycotina</taxon>
        <taxon>Mortierellomycetes</taxon>
        <taxon>Mortierellales</taxon>
        <taxon>Mortierellaceae</taxon>
        <taxon>Linnemannia</taxon>
    </lineage>
</organism>
<dbReference type="InterPro" id="IPR036259">
    <property type="entry name" value="MFS_trans_sf"/>
</dbReference>
<evidence type="ECO:0000256" key="5">
    <source>
        <dbReference type="ARBA" id="ARBA00022989"/>
    </source>
</evidence>
<feature type="transmembrane region" description="Helical" evidence="7">
    <location>
        <begin position="526"/>
        <end position="549"/>
    </location>
</feature>
<feature type="transmembrane region" description="Helical" evidence="7">
    <location>
        <begin position="294"/>
        <end position="313"/>
    </location>
</feature>
<keyword evidence="7" id="KW-0926">Vacuole</keyword>
<sequence>MRVTFSSAPVEPATSRKEIWAWYSYAFASEAYVVVALTSFIPITLEALASQEGHLYGTSDPCTAKPSNATTTTAPQEGERPRCMISFGHFEVDTASFVMYLTSLAVFLQALTVVSISSMADHGSYRKKQLVVFSAVGSVATMLIGAMPYVWMAGTLSVIANVSFGAGIVCFNAYLPLLVRNIEQLRTKREQLTRLEKEIDGNSERLADTRNDEDPTGLALADRIGITEVASAVEAEADEGSRRRSAEPLVAGEADMPAVRDQSLDQKKRLCYQISEQLNEEKGQLMGQISARGFASGYFGGILLLLVCLYISYLDKSSMWSLKFGIFLSGLWWCLFAALAGVWLKERPGRELILSDRDRKRGSLWVASRYVLYSWNRVGGTIVQARKLPNAFAFLISWFFLSDGYTSIANVAVLFAKTSLHLSQTLLILLSLVVPICALIGTLAFPRLQRALGYDQKQMVMLLLVLLVMVPVYGTLGLILPFWPHLSSAKELFALASYYGLLIGAVQSFCRSMFADLVPKGRESEFFGLYAITDKGSSWLGPLAIAAITDATQEIRYAFVFLLVLLSLPIPIIYFGVDMHQGRLDAEKASQELLQKQEASTDHGEDDVTDERERLLSTV</sequence>
<comment type="subcellular location">
    <subcellularLocation>
        <location evidence="1">Endomembrane system</location>
        <topology evidence="1">Multi-pass membrane protein</topology>
    </subcellularLocation>
    <subcellularLocation>
        <location evidence="7">Vacuole membrane</location>
        <topology evidence="7">Multi-pass membrane protein</topology>
    </subcellularLocation>
</comment>
<proteinExistence type="inferred from homology"/>
<feature type="transmembrane region" description="Helical" evidence="7">
    <location>
        <begin position="392"/>
        <end position="415"/>
    </location>
</feature>
<dbReference type="AlphaFoldDB" id="A0AAD4D4J3"/>
<dbReference type="GO" id="GO:0012505">
    <property type="term" value="C:endomembrane system"/>
    <property type="evidence" value="ECO:0007669"/>
    <property type="project" value="UniProtKB-SubCell"/>
</dbReference>
<dbReference type="Pfam" id="PF11700">
    <property type="entry name" value="ATG22"/>
    <property type="match status" value="1"/>
</dbReference>
<feature type="coiled-coil region" evidence="8">
    <location>
        <begin position="178"/>
        <end position="212"/>
    </location>
</feature>
<evidence type="ECO:0000256" key="9">
    <source>
        <dbReference type="SAM" id="MobiDB-lite"/>
    </source>
</evidence>
<dbReference type="PANTHER" id="PTHR23519">
    <property type="entry name" value="AUTOPHAGY-RELATED PROTEIN 22"/>
    <property type="match status" value="1"/>
</dbReference>
<dbReference type="Proteomes" id="UP001194580">
    <property type="component" value="Unassembled WGS sequence"/>
</dbReference>
<evidence type="ECO:0000256" key="3">
    <source>
        <dbReference type="ARBA" id="ARBA00022448"/>
    </source>
</evidence>
<feature type="transmembrane region" description="Helical" evidence="7">
    <location>
        <begin position="20"/>
        <end position="45"/>
    </location>
</feature>
<comment type="similarity">
    <text evidence="2 7">Belongs to the ATG22 family.</text>
</comment>
<gene>
    <name evidence="10" type="primary">ATG22_6</name>
    <name evidence="10" type="ORF">BGZ95_003231</name>
</gene>
<accession>A0AAD4D4J3</accession>
<evidence type="ECO:0000256" key="1">
    <source>
        <dbReference type="ARBA" id="ARBA00004127"/>
    </source>
</evidence>
<dbReference type="EMBL" id="JAAAIL010001724">
    <property type="protein sequence ID" value="KAG0265748.1"/>
    <property type="molecule type" value="Genomic_DNA"/>
</dbReference>
<keyword evidence="11" id="KW-1185">Reference proteome</keyword>
<dbReference type="InterPro" id="IPR024671">
    <property type="entry name" value="Atg22-like"/>
</dbReference>
<feature type="transmembrane region" description="Helical" evidence="7">
    <location>
        <begin position="130"/>
        <end position="152"/>
    </location>
</feature>
<keyword evidence="6 7" id="KW-0472">Membrane</keyword>
<evidence type="ECO:0000256" key="4">
    <source>
        <dbReference type="ARBA" id="ARBA00022692"/>
    </source>
</evidence>
<feature type="transmembrane region" description="Helical" evidence="7">
    <location>
        <begin position="555"/>
        <end position="577"/>
    </location>
</feature>
<keyword evidence="4 7" id="KW-0812">Transmembrane</keyword>
<keyword evidence="3 7" id="KW-0813">Transport</keyword>
<dbReference type="InterPro" id="IPR050495">
    <property type="entry name" value="ATG22/LtaA_families"/>
</dbReference>
<name>A0AAD4D4J3_9FUNG</name>
<feature type="transmembrane region" description="Helical" evidence="7">
    <location>
        <begin position="325"/>
        <end position="344"/>
    </location>
</feature>
<dbReference type="Gene3D" id="1.20.1250.20">
    <property type="entry name" value="MFS general substrate transporter like domains"/>
    <property type="match status" value="1"/>
</dbReference>
<comment type="function">
    <text evidence="7">Vacuolar effluxer which mediate the efflux of amino acids resulting from autophagic degradation. The release of autophagic amino acids allows the maintenance of protein synthesis and viability during nitrogen starvation.</text>
</comment>
<reference evidence="10" key="1">
    <citation type="journal article" date="2020" name="Fungal Divers.">
        <title>Resolving the Mortierellaceae phylogeny through synthesis of multi-gene phylogenetics and phylogenomics.</title>
        <authorList>
            <person name="Vandepol N."/>
            <person name="Liber J."/>
            <person name="Desiro A."/>
            <person name="Na H."/>
            <person name="Kennedy M."/>
            <person name="Barry K."/>
            <person name="Grigoriev I.V."/>
            <person name="Miller A.N."/>
            <person name="O'Donnell K."/>
            <person name="Stajich J.E."/>
            <person name="Bonito G."/>
        </authorList>
    </citation>
    <scope>NUCLEOTIDE SEQUENCE</scope>
    <source>
        <strain evidence="10">NRRL 28262</strain>
    </source>
</reference>
<feature type="transmembrane region" description="Helical" evidence="7">
    <location>
        <begin position="97"/>
        <end position="118"/>
    </location>
</feature>
<evidence type="ECO:0000313" key="11">
    <source>
        <dbReference type="Proteomes" id="UP001194580"/>
    </source>
</evidence>
<dbReference type="PANTHER" id="PTHR23519:SF1">
    <property type="entry name" value="AUTOPHAGY-RELATED PROTEIN 22"/>
    <property type="match status" value="1"/>
</dbReference>
<keyword evidence="7" id="KW-0072">Autophagy</keyword>
<keyword evidence="7" id="KW-0029">Amino-acid transport</keyword>
<keyword evidence="5 7" id="KW-1133">Transmembrane helix</keyword>
<feature type="region of interest" description="Disordered" evidence="9">
    <location>
        <begin position="594"/>
        <end position="619"/>
    </location>
</feature>
<dbReference type="GO" id="GO:0032974">
    <property type="term" value="P:amino acid transmembrane export from vacuole"/>
    <property type="evidence" value="ECO:0007669"/>
    <property type="project" value="TreeGrafter"/>
</dbReference>
<evidence type="ECO:0000256" key="7">
    <source>
        <dbReference type="RuleBase" id="RU363073"/>
    </source>
</evidence>
<protein>
    <recommendedName>
        <fullName evidence="7">Autophagy-related protein</fullName>
    </recommendedName>
</protein>
<evidence type="ECO:0000256" key="8">
    <source>
        <dbReference type="SAM" id="Coils"/>
    </source>
</evidence>
<feature type="transmembrane region" description="Helical" evidence="7">
    <location>
        <begin position="495"/>
        <end position="514"/>
    </location>
</feature>
<feature type="transmembrane region" description="Helical" evidence="7">
    <location>
        <begin position="158"/>
        <end position="179"/>
    </location>
</feature>
<keyword evidence="8" id="KW-0175">Coiled coil</keyword>
<dbReference type="GO" id="GO:0006914">
    <property type="term" value="P:autophagy"/>
    <property type="evidence" value="ECO:0007669"/>
    <property type="project" value="UniProtKB-KW"/>
</dbReference>
<evidence type="ECO:0000256" key="6">
    <source>
        <dbReference type="ARBA" id="ARBA00023136"/>
    </source>
</evidence>
<feature type="transmembrane region" description="Helical" evidence="7">
    <location>
        <begin position="460"/>
        <end position="483"/>
    </location>
</feature>
<evidence type="ECO:0000256" key="2">
    <source>
        <dbReference type="ARBA" id="ARBA00006978"/>
    </source>
</evidence>
<dbReference type="SUPFAM" id="SSF103473">
    <property type="entry name" value="MFS general substrate transporter"/>
    <property type="match status" value="1"/>
</dbReference>
<evidence type="ECO:0000313" key="10">
    <source>
        <dbReference type="EMBL" id="KAG0265748.1"/>
    </source>
</evidence>
<feature type="transmembrane region" description="Helical" evidence="7">
    <location>
        <begin position="427"/>
        <end position="448"/>
    </location>
</feature>
<comment type="caution">
    <text evidence="10">The sequence shown here is derived from an EMBL/GenBank/DDBJ whole genome shotgun (WGS) entry which is preliminary data.</text>
</comment>
<dbReference type="GO" id="GO:0005774">
    <property type="term" value="C:vacuolar membrane"/>
    <property type="evidence" value="ECO:0007669"/>
    <property type="project" value="UniProtKB-SubCell"/>
</dbReference>